<dbReference type="AlphaFoldDB" id="A0A1R1XP81"/>
<gene>
    <name evidence="1" type="ORF">AYI69_g7838</name>
</gene>
<keyword evidence="2" id="KW-1185">Reference proteome</keyword>
<accession>A0A1R1XP81</accession>
<protein>
    <submittedName>
        <fullName evidence="1">Uncharacterized protein</fullName>
    </submittedName>
</protein>
<comment type="caution">
    <text evidence="1">The sequence shown here is derived from an EMBL/GenBank/DDBJ whole genome shotgun (WGS) entry which is preliminary data.</text>
</comment>
<evidence type="ECO:0000313" key="2">
    <source>
        <dbReference type="Proteomes" id="UP000187429"/>
    </source>
</evidence>
<reference evidence="2" key="1">
    <citation type="submission" date="2017-01" db="EMBL/GenBank/DDBJ databases">
        <authorList>
            <person name="Wang Y."/>
            <person name="White M."/>
            <person name="Kvist S."/>
            <person name="Moncalvo J.-M."/>
        </authorList>
    </citation>
    <scope>NUCLEOTIDE SEQUENCE [LARGE SCALE GENOMIC DNA]</scope>
    <source>
        <strain evidence="2">ID-206-W2</strain>
    </source>
</reference>
<dbReference type="OrthoDB" id="185373at2759"/>
<dbReference type="EMBL" id="LSSM01003902">
    <property type="protein sequence ID" value="OMJ16432.1"/>
    <property type="molecule type" value="Genomic_DNA"/>
</dbReference>
<proteinExistence type="predicted"/>
<dbReference type="Proteomes" id="UP000187429">
    <property type="component" value="Unassembled WGS sequence"/>
</dbReference>
<sequence length="431" mass="49380">MVKIGYLLALNIIRCGIASIPNATINGTFGAKIPLSITLFFKAIITHAATKNDLLLFNVFYLCVKLLILDDTKTNLHSKLVLLTKFTDIFIGLVYRNEYNRVTHAPLFARILADLDLKSWSLKFVDAINTFYCQSSSRISPMSNYQAPKKMDGGLFTSKFYNYIFAEHFISCNSYYCYHLCILAIIRNSDYWRIVFNNNFMVLNTSTSSNNSKQLFCSDYYDDMNIISTLNFYNRSNQQNISYFFFEKIIKILNSGNSIISFRAFNGLSAVVFDTLGYHSKISSDQILQALDRISTLSKKLYLKSNLIEYHRHDQSVRYLPLNDPNMIKTMKCNDDSKAEVYNPSCCIYISKNYILNTNVVNSVIEALVRKSPNGISIYEIVYLALANFSDTISFVPNSATFSILRTGIKKSAFHDRKLQYLVNKLNQFSQ</sequence>
<evidence type="ECO:0000313" key="1">
    <source>
        <dbReference type="EMBL" id="OMJ16432.1"/>
    </source>
</evidence>
<name>A0A1R1XP81_9FUNG</name>
<organism evidence="1 2">
    <name type="scientific">Smittium culicis</name>
    <dbReference type="NCBI Taxonomy" id="133412"/>
    <lineage>
        <taxon>Eukaryota</taxon>
        <taxon>Fungi</taxon>
        <taxon>Fungi incertae sedis</taxon>
        <taxon>Zoopagomycota</taxon>
        <taxon>Kickxellomycotina</taxon>
        <taxon>Harpellomycetes</taxon>
        <taxon>Harpellales</taxon>
        <taxon>Legeriomycetaceae</taxon>
        <taxon>Smittium</taxon>
    </lineage>
</organism>